<comment type="similarity">
    <text evidence="2">Belongs to the hemerythrin family.</text>
</comment>
<dbReference type="AlphaFoldDB" id="A0A0F3IJR7"/>
<evidence type="ECO:0000256" key="8">
    <source>
        <dbReference type="ARBA" id="ARBA00023004"/>
    </source>
</evidence>
<evidence type="ECO:0000256" key="4">
    <source>
        <dbReference type="ARBA" id="ARBA00022553"/>
    </source>
</evidence>
<dbReference type="InterPro" id="IPR004358">
    <property type="entry name" value="Sig_transdc_His_kin-like_C"/>
</dbReference>
<dbReference type="SUPFAM" id="SSF47188">
    <property type="entry name" value="Hemerythrin-like"/>
    <property type="match status" value="1"/>
</dbReference>
<evidence type="ECO:0000256" key="9">
    <source>
        <dbReference type="SAM" id="Coils"/>
    </source>
</evidence>
<keyword evidence="6" id="KW-0479">Metal-binding</keyword>
<dbReference type="NCBIfam" id="TIGR02481">
    <property type="entry name" value="hemeryth_dom"/>
    <property type="match status" value="1"/>
</dbReference>
<dbReference type="EC" id="2.7.13.3" evidence="3"/>
<dbReference type="OrthoDB" id="9810730at2"/>
<dbReference type="Pfam" id="PF02518">
    <property type="entry name" value="HATPase_c"/>
    <property type="match status" value="1"/>
</dbReference>
<dbReference type="PANTHER" id="PTHR43047">
    <property type="entry name" value="TWO-COMPONENT HISTIDINE PROTEIN KINASE"/>
    <property type="match status" value="1"/>
</dbReference>
<name>A0A0F3IJR7_9GAMM</name>
<feature type="domain" description="Histidine kinase" evidence="10">
    <location>
        <begin position="236"/>
        <end position="456"/>
    </location>
</feature>
<evidence type="ECO:0000259" key="10">
    <source>
        <dbReference type="PROSITE" id="PS50109"/>
    </source>
</evidence>
<dbReference type="PANTHER" id="PTHR43047:SF64">
    <property type="entry name" value="HISTIDINE KINASE CONTAINING CHEY-HOMOLOGOUS RECEIVER DOMAIN AND PAS DOMAIN-RELATED"/>
    <property type="match status" value="1"/>
</dbReference>
<dbReference type="PROSITE" id="PS50109">
    <property type="entry name" value="HIS_KIN"/>
    <property type="match status" value="1"/>
</dbReference>
<feature type="coiled-coil region" evidence="9">
    <location>
        <begin position="184"/>
        <end position="218"/>
    </location>
</feature>
<dbReference type="InterPro" id="IPR003594">
    <property type="entry name" value="HATPase_dom"/>
</dbReference>
<evidence type="ECO:0000256" key="5">
    <source>
        <dbReference type="ARBA" id="ARBA00022679"/>
    </source>
</evidence>
<comment type="catalytic activity">
    <reaction evidence="1">
        <text>ATP + protein L-histidine = ADP + protein N-phospho-L-histidine.</text>
        <dbReference type="EC" id="2.7.13.3"/>
    </reaction>
</comment>
<dbReference type="InterPro" id="IPR036890">
    <property type="entry name" value="HATPase_C_sf"/>
</dbReference>
<evidence type="ECO:0000256" key="2">
    <source>
        <dbReference type="ARBA" id="ARBA00010587"/>
    </source>
</evidence>
<dbReference type="SUPFAM" id="SSF47384">
    <property type="entry name" value="Homodimeric domain of signal transducing histidine kinase"/>
    <property type="match status" value="1"/>
</dbReference>
<dbReference type="SMART" id="SM00387">
    <property type="entry name" value="HATPase_c"/>
    <property type="match status" value="1"/>
</dbReference>
<keyword evidence="8" id="KW-0408">Iron</keyword>
<keyword evidence="4" id="KW-0597">Phosphoprotein</keyword>
<dbReference type="Proteomes" id="UP000033684">
    <property type="component" value="Unassembled WGS sequence"/>
</dbReference>
<dbReference type="Gene3D" id="1.10.287.130">
    <property type="match status" value="1"/>
</dbReference>
<reference evidence="11 12" key="2">
    <citation type="journal article" date="2016" name="Microb. Ecol.">
        <title>Genome Characteristics of a Novel Type I Methanotroph (Sn10-6) Isolated from a Flooded Indian Rice Field.</title>
        <authorList>
            <person name="Rahalkar M.C."/>
            <person name="Pandit P.S."/>
            <person name="Dhakephalkar P.K."/>
            <person name="Pore S."/>
            <person name="Arora P."/>
            <person name="Kapse N."/>
        </authorList>
    </citation>
    <scope>NUCLEOTIDE SEQUENCE [LARGE SCALE GENOMIC DNA]</scope>
    <source>
        <strain evidence="11 12">Sn10-6</strain>
    </source>
</reference>
<reference evidence="12" key="1">
    <citation type="submission" date="2015-03" db="EMBL/GenBank/DDBJ databases">
        <title>Draft genome sequence of a novel methanotroph (Sn10-6) isolated from flooded ricefield rhizosphere in India.</title>
        <authorList>
            <person name="Pandit P.S."/>
            <person name="Pore S.D."/>
            <person name="Arora P."/>
            <person name="Kapse N.G."/>
            <person name="Dhakephalkar P.K."/>
            <person name="Rahalkar M.C."/>
        </authorList>
    </citation>
    <scope>NUCLEOTIDE SEQUENCE [LARGE SCALE GENOMIC DNA]</scope>
    <source>
        <strain evidence="12">Sn10-6</strain>
    </source>
</reference>
<dbReference type="Pfam" id="PF00512">
    <property type="entry name" value="HisKA"/>
    <property type="match status" value="1"/>
</dbReference>
<organism evidence="11 12">
    <name type="scientific">Methylocucumis oryzae</name>
    <dbReference type="NCBI Taxonomy" id="1632867"/>
    <lineage>
        <taxon>Bacteria</taxon>
        <taxon>Pseudomonadati</taxon>
        <taxon>Pseudomonadota</taxon>
        <taxon>Gammaproteobacteria</taxon>
        <taxon>Methylococcales</taxon>
        <taxon>Methylococcaceae</taxon>
        <taxon>Methylocucumis</taxon>
    </lineage>
</organism>
<dbReference type="InterPro" id="IPR012312">
    <property type="entry name" value="Hemerythrin-like"/>
</dbReference>
<gene>
    <name evidence="11" type="ORF">VZ94_15510</name>
</gene>
<dbReference type="Pfam" id="PF01814">
    <property type="entry name" value="Hemerythrin"/>
    <property type="match status" value="1"/>
</dbReference>
<accession>A0A0F3IJR7</accession>
<dbReference type="CDD" id="cd16922">
    <property type="entry name" value="HATPase_EvgS-ArcB-TorS-like"/>
    <property type="match status" value="1"/>
</dbReference>
<dbReference type="InterPro" id="IPR005467">
    <property type="entry name" value="His_kinase_dom"/>
</dbReference>
<dbReference type="Gene3D" id="1.20.120.50">
    <property type="entry name" value="Hemerythrin-like"/>
    <property type="match status" value="1"/>
</dbReference>
<dbReference type="GO" id="GO:0046872">
    <property type="term" value="F:metal ion binding"/>
    <property type="evidence" value="ECO:0007669"/>
    <property type="project" value="UniProtKB-KW"/>
</dbReference>
<dbReference type="InterPro" id="IPR036097">
    <property type="entry name" value="HisK_dim/P_sf"/>
</dbReference>
<dbReference type="InterPro" id="IPR003661">
    <property type="entry name" value="HisK_dim/P_dom"/>
</dbReference>
<evidence type="ECO:0000313" key="12">
    <source>
        <dbReference type="Proteomes" id="UP000033684"/>
    </source>
</evidence>
<dbReference type="InterPro" id="IPR012827">
    <property type="entry name" value="Hemerythrin_metal-bd"/>
</dbReference>
<proteinExistence type="inferred from homology"/>
<evidence type="ECO:0000256" key="6">
    <source>
        <dbReference type="ARBA" id="ARBA00022723"/>
    </source>
</evidence>
<keyword evidence="5" id="KW-0808">Transferase</keyword>
<evidence type="ECO:0000313" key="11">
    <source>
        <dbReference type="EMBL" id="KJV05794.1"/>
    </source>
</evidence>
<dbReference type="SMART" id="SM00388">
    <property type="entry name" value="HisKA"/>
    <property type="match status" value="1"/>
</dbReference>
<keyword evidence="7" id="KW-0418">Kinase</keyword>
<comment type="caution">
    <text evidence="11">The sequence shown here is derived from an EMBL/GenBank/DDBJ whole genome shotgun (WGS) entry which is preliminary data.</text>
</comment>
<dbReference type="EMBL" id="LAJX01000170">
    <property type="protein sequence ID" value="KJV05794.1"/>
    <property type="molecule type" value="Genomic_DNA"/>
</dbReference>
<dbReference type="SUPFAM" id="SSF55874">
    <property type="entry name" value="ATPase domain of HSP90 chaperone/DNA topoisomerase II/histidine kinase"/>
    <property type="match status" value="1"/>
</dbReference>
<keyword evidence="12" id="KW-1185">Reference proteome</keyword>
<evidence type="ECO:0000256" key="7">
    <source>
        <dbReference type="ARBA" id="ARBA00022777"/>
    </source>
</evidence>
<evidence type="ECO:0000256" key="3">
    <source>
        <dbReference type="ARBA" id="ARBA00012438"/>
    </source>
</evidence>
<dbReference type="InterPro" id="IPR035938">
    <property type="entry name" value="Hemerythrin-like_sf"/>
</dbReference>
<dbReference type="PRINTS" id="PR00344">
    <property type="entry name" value="BCTRLSENSOR"/>
</dbReference>
<evidence type="ECO:0000256" key="1">
    <source>
        <dbReference type="ARBA" id="ARBA00000085"/>
    </source>
</evidence>
<protein>
    <recommendedName>
        <fullName evidence="3">histidine kinase</fullName>
        <ecNumber evidence="3">2.7.13.3</ecNumber>
    </recommendedName>
</protein>
<dbReference type="GO" id="GO:0000155">
    <property type="term" value="F:phosphorelay sensor kinase activity"/>
    <property type="evidence" value="ECO:0007669"/>
    <property type="project" value="InterPro"/>
</dbReference>
<dbReference type="CDD" id="cd12107">
    <property type="entry name" value="Hemerythrin"/>
    <property type="match status" value="1"/>
</dbReference>
<sequence>MTMTFMAWSEDYLTGIATVDEQHKTLVDMINASASLLAADCITTDNYATQLLDGLVNYVSLHFSTEDKLMTEQGIDIRHLQHHRTAHQGFAKQVEFLRQELDENGQFNGVKLLRFLSNWLAFHILGEDQRMAKQLKAIEQGHGPEQAYELIEGSKAEILQNANDVLVNALVNLFSQMTEQNRCLIEKNLKIEAANAELENYQKNLEQLVAARTAELTQAKNAAELSARAKNRFLGTVSHELLTPMNAILGFAHLLEQSDIPQKHREQAKRIISASEQLTAQLSEILQFSRLEAGDVETINSFFLPQVLLEQVVEFQYKVAKHKELSLLTYSDPDIPQVYCDVRLLRDAINILVNNAIKFTEHGFVAISAQLIKQEDNKAGICFEVKDTGIGIPLEKQKYLFQAFEQLDSTSTRRYQGVGLGLTLCARIIDLLGGQLTVESQPGKGSVFKIYLDLDINKTASYFNNPQDSRSLTIQLDEFKELLRHDNIEAKQAFRNLYGFFNTVDAQMTSELALLIERYEFDLALARVEKLLDGHELTSRVSE</sequence>
<dbReference type="Gene3D" id="3.30.565.10">
    <property type="entry name" value="Histidine kinase-like ATPase, C-terminal domain"/>
    <property type="match status" value="1"/>
</dbReference>
<dbReference type="NCBIfam" id="NF033749">
    <property type="entry name" value="bact_hemeryth"/>
    <property type="match status" value="1"/>
</dbReference>
<keyword evidence="9" id="KW-0175">Coiled coil</keyword>
<dbReference type="CDD" id="cd00082">
    <property type="entry name" value="HisKA"/>
    <property type="match status" value="1"/>
</dbReference>